<feature type="region of interest" description="Disordered" evidence="1">
    <location>
        <begin position="1"/>
        <end position="70"/>
    </location>
</feature>
<feature type="region of interest" description="Disordered" evidence="1">
    <location>
        <begin position="136"/>
        <end position="163"/>
    </location>
</feature>
<sequence>MRHSKAGALGAEADQATGAGPVPVSAGHRETQDGCAGSTTQHTRARRPAASSRAPGEQMSRETKHCTSGFGGMIPCRARAELRTRHRRRTDSKLYIQFRALSIYAFRIGPLQCRSGAFVVRRTAGRLFSYKMHGAATARRPYRERSTAARQRRKPHVFSSVRS</sequence>
<keyword evidence="3" id="KW-1185">Reference proteome</keyword>
<evidence type="ECO:0000313" key="3">
    <source>
        <dbReference type="Proteomes" id="UP000838878"/>
    </source>
</evidence>
<evidence type="ECO:0000313" key="2">
    <source>
        <dbReference type="EMBL" id="CAH0717711.1"/>
    </source>
</evidence>
<dbReference type="AlphaFoldDB" id="A0A8J9UC75"/>
<evidence type="ECO:0000256" key="1">
    <source>
        <dbReference type="SAM" id="MobiDB-lite"/>
    </source>
</evidence>
<feature type="non-terminal residue" evidence="2">
    <location>
        <position position="163"/>
    </location>
</feature>
<protein>
    <submittedName>
        <fullName evidence="2">Uncharacterized protein</fullName>
    </submittedName>
</protein>
<accession>A0A8J9UC75</accession>
<dbReference type="EMBL" id="OV170232">
    <property type="protein sequence ID" value="CAH0717711.1"/>
    <property type="molecule type" value="Genomic_DNA"/>
</dbReference>
<name>A0A8J9UC75_9NEOP</name>
<dbReference type="Proteomes" id="UP000838878">
    <property type="component" value="Chromosome 12"/>
</dbReference>
<reference evidence="2" key="1">
    <citation type="submission" date="2021-12" db="EMBL/GenBank/DDBJ databases">
        <authorList>
            <person name="Martin H S."/>
        </authorList>
    </citation>
    <scope>NUCLEOTIDE SEQUENCE</scope>
</reference>
<gene>
    <name evidence="2" type="ORF">BINO364_LOCUS4291</name>
</gene>
<organism evidence="2 3">
    <name type="scientific">Brenthis ino</name>
    <name type="common">lesser marbled fritillary</name>
    <dbReference type="NCBI Taxonomy" id="405034"/>
    <lineage>
        <taxon>Eukaryota</taxon>
        <taxon>Metazoa</taxon>
        <taxon>Ecdysozoa</taxon>
        <taxon>Arthropoda</taxon>
        <taxon>Hexapoda</taxon>
        <taxon>Insecta</taxon>
        <taxon>Pterygota</taxon>
        <taxon>Neoptera</taxon>
        <taxon>Endopterygota</taxon>
        <taxon>Lepidoptera</taxon>
        <taxon>Glossata</taxon>
        <taxon>Ditrysia</taxon>
        <taxon>Papilionoidea</taxon>
        <taxon>Nymphalidae</taxon>
        <taxon>Heliconiinae</taxon>
        <taxon>Argynnini</taxon>
        <taxon>Brenthis</taxon>
    </lineage>
</organism>
<proteinExistence type="predicted"/>